<comment type="caution">
    <text evidence="2">The sequence shown here is derived from an EMBL/GenBank/DDBJ whole genome shotgun (WGS) entry which is preliminary data.</text>
</comment>
<evidence type="ECO:0000256" key="1">
    <source>
        <dbReference type="SAM" id="MobiDB-lite"/>
    </source>
</evidence>
<organism evidence="2">
    <name type="scientific">marine sediment metagenome</name>
    <dbReference type="NCBI Taxonomy" id="412755"/>
    <lineage>
        <taxon>unclassified sequences</taxon>
        <taxon>metagenomes</taxon>
        <taxon>ecological metagenomes</taxon>
    </lineage>
</organism>
<dbReference type="EMBL" id="BARV01019109">
    <property type="protein sequence ID" value="GAI27283.1"/>
    <property type="molecule type" value="Genomic_DNA"/>
</dbReference>
<accession>X1M7J7</accession>
<dbReference type="AlphaFoldDB" id="X1M7J7"/>
<evidence type="ECO:0000313" key="2">
    <source>
        <dbReference type="EMBL" id="GAI27283.1"/>
    </source>
</evidence>
<reference evidence="2" key="1">
    <citation type="journal article" date="2014" name="Front. Microbiol.">
        <title>High frequency of phylogenetically diverse reductive dehalogenase-homologous genes in deep subseafloor sedimentary metagenomes.</title>
        <authorList>
            <person name="Kawai M."/>
            <person name="Futagami T."/>
            <person name="Toyoda A."/>
            <person name="Takaki Y."/>
            <person name="Nishi S."/>
            <person name="Hori S."/>
            <person name="Arai W."/>
            <person name="Tsubouchi T."/>
            <person name="Morono Y."/>
            <person name="Uchiyama I."/>
            <person name="Ito T."/>
            <person name="Fujiyama A."/>
            <person name="Inagaki F."/>
            <person name="Takami H."/>
        </authorList>
    </citation>
    <scope>NUCLEOTIDE SEQUENCE</scope>
    <source>
        <strain evidence="2">Expedition CK06-06</strain>
    </source>
</reference>
<protein>
    <submittedName>
        <fullName evidence="2">Uncharacterized protein</fullName>
    </submittedName>
</protein>
<name>X1M7J7_9ZZZZ</name>
<proteinExistence type="predicted"/>
<feature type="region of interest" description="Disordered" evidence="1">
    <location>
        <begin position="1"/>
        <end position="23"/>
    </location>
</feature>
<gene>
    <name evidence="2" type="ORF">S06H3_32178</name>
</gene>
<sequence length="95" mass="10661">MPEEHFDDNTSGRTAQEVLKATPGTPEHAVVMKTQLRAGLMDLKKRLIQLKMQAVKNRFIEGEKAVHKAVDLIDSKEMLEKQLRAEGYEGALETA</sequence>